<evidence type="ECO:0000256" key="11">
    <source>
        <dbReference type="SAM" id="MobiDB-lite"/>
    </source>
</evidence>
<evidence type="ECO:0000256" key="3">
    <source>
        <dbReference type="ARBA" id="ARBA00009352"/>
    </source>
</evidence>
<comment type="function">
    <text evidence="10">Component of the signal recognition particle (SRP) complex, a ribonucleoprotein complex that mediates the cotranslational targeting of secretory and membrane proteins to the endoplasmic reticulum (ER). The SRP complex interacts with the signal sequence in nascent secretory and membrane proteins and directs them to the membrane of the ER.</text>
</comment>
<keyword evidence="6 10" id="KW-0733">Signal recognition particle</keyword>
<evidence type="ECO:0000313" key="13">
    <source>
        <dbReference type="Proteomes" id="UP000006790"/>
    </source>
</evidence>
<dbReference type="InterPro" id="IPR038253">
    <property type="entry name" value="SRP68_N_sf"/>
</dbReference>
<reference evidence="13" key="1">
    <citation type="journal article" date="2012" name="G3 (Bethesda)">
        <title>Pichia sorbitophila, an interspecies yeast hybrid reveals early steps of genome resolution following polyploidization.</title>
        <authorList>
            <person name="Leh Louis V."/>
            <person name="Despons L."/>
            <person name="Friedrich A."/>
            <person name="Martin T."/>
            <person name="Durrens P."/>
            <person name="Casaregola S."/>
            <person name="Neuveglise C."/>
            <person name="Fairhead C."/>
            <person name="Marck C."/>
            <person name="Cruz J.A."/>
            <person name="Straub M.L."/>
            <person name="Kugler V."/>
            <person name="Sacerdot C."/>
            <person name="Uzunov Z."/>
            <person name="Thierry A."/>
            <person name="Weiss S."/>
            <person name="Bleykasten C."/>
            <person name="De Montigny J."/>
            <person name="Jacques N."/>
            <person name="Jung P."/>
            <person name="Lemaire M."/>
            <person name="Mallet S."/>
            <person name="Morel G."/>
            <person name="Richard G.F."/>
            <person name="Sarkar A."/>
            <person name="Savel G."/>
            <person name="Schacherer J."/>
            <person name="Seret M.L."/>
            <person name="Talla E."/>
            <person name="Samson G."/>
            <person name="Jubin C."/>
            <person name="Poulain J."/>
            <person name="Vacherie B."/>
            <person name="Barbe V."/>
            <person name="Pelletier E."/>
            <person name="Sherman D.J."/>
            <person name="Westhof E."/>
            <person name="Weissenbach J."/>
            <person name="Baret P.V."/>
            <person name="Wincker P."/>
            <person name="Gaillardin C."/>
            <person name="Dujon B."/>
            <person name="Souciet J.L."/>
        </authorList>
    </citation>
    <scope>NUCLEOTIDE SEQUENCE [LARGE SCALE GENOMIC DNA]</scope>
    <source>
        <strain evidence="13">CBS 270.75 / DBVPG 7215 / KCTC 17166 / NRRL Y-17582</strain>
    </source>
</reference>
<evidence type="ECO:0000313" key="12">
    <source>
        <dbReference type="EMBL" id="AET37895.1"/>
    </source>
</evidence>
<evidence type="ECO:0000256" key="2">
    <source>
        <dbReference type="ARBA" id="ARBA00004604"/>
    </source>
</evidence>
<dbReference type="GO" id="GO:0005786">
    <property type="term" value="C:signal recognition particle, endoplasmic reticulum targeting"/>
    <property type="evidence" value="ECO:0007669"/>
    <property type="project" value="UniProtKB-KW"/>
</dbReference>
<proteinExistence type="inferred from homology"/>
<evidence type="ECO:0000256" key="5">
    <source>
        <dbReference type="ARBA" id="ARBA00022884"/>
    </source>
</evidence>
<dbReference type="InParanoid" id="G8JNH9"/>
<evidence type="ECO:0000256" key="7">
    <source>
        <dbReference type="ARBA" id="ARBA00023242"/>
    </source>
</evidence>
<dbReference type="Proteomes" id="UP000006790">
    <property type="component" value="Chromosome 2"/>
</dbReference>
<dbReference type="PANTHER" id="PTHR12860">
    <property type="entry name" value="SIGNAL RECOGNITION PARTICLE 68 KDA PROTEIN"/>
    <property type="match status" value="1"/>
</dbReference>
<dbReference type="InterPro" id="IPR034652">
    <property type="entry name" value="SRP68-RBD"/>
</dbReference>
<keyword evidence="5 10" id="KW-0694">RNA-binding</keyword>
<dbReference type="GO" id="GO:0005730">
    <property type="term" value="C:nucleolus"/>
    <property type="evidence" value="ECO:0007669"/>
    <property type="project" value="UniProtKB-SubCell"/>
</dbReference>
<evidence type="ECO:0000256" key="1">
    <source>
        <dbReference type="ARBA" id="ARBA00004496"/>
    </source>
</evidence>
<gene>
    <name evidence="12" type="ordered locus">Ecym_2143</name>
</gene>
<evidence type="ECO:0000256" key="9">
    <source>
        <dbReference type="ARBA" id="ARBA00029498"/>
    </source>
</evidence>
<protein>
    <recommendedName>
        <fullName evidence="9 10">Signal recognition particle subunit SRP68</fullName>
        <shortName evidence="10">SRP68</shortName>
    </recommendedName>
</protein>
<feature type="region of interest" description="Disordered" evidence="11">
    <location>
        <begin position="547"/>
        <end position="572"/>
    </location>
</feature>
<comment type="subcellular location">
    <subcellularLocation>
        <location evidence="1 10">Cytoplasm</location>
    </subcellularLocation>
    <subcellularLocation>
        <location evidence="2">Nucleus</location>
        <location evidence="2">Nucleolus</location>
    </subcellularLocation>
</comment>
<dbReference type="GeneID" id="11471802"/>
<dbReference type="InterPro" id="IPR026258">
    <property type="entry name" value="SRP68"/>
</dbReference>
<dbReference type="RefSeq" id="XP_003644712.1">
    <property type="nucleotide sequence ID" value="XM_003644664.1"/>
</dbReference>
<dbReference type="GO" id="GO:0006614">
    <property type="term" value="P:SRP-dependent cotranslational protein targeting to membrane"/>
    <property type="evidence" value="ECO:0007669"/>
    <property type="project" value="EnsemblFungi"/>
</dbReference>
<evidence type="ECO:0000256" key="10">
    <source>
        <dbReference type="PIRNR" id="PIRNR038995"/>
    </source>
</evidence>
<keyword evidence="13" id="KW-1185">Reference proteome</keyword>
<dbReference type="CDD" id="cd15481">
    <property type="entry name" value="SRP68-RBD"/>
    <property type="match status" value="1"/>
</dbReference>
<name>G8JNH9_ERECY</name>
<dbReference type="STRING" id="931890.G8JNH9"/>
<keyword evidence="4 10" id="KW-0963">Cytoplasm</keyword>
<dbReference type="PANTHER" id="PTHR12860:SF0">
    <property type="entry name" value="SIGNAL RECOGNITION PARTICLE SUBUNIT SRP68"/>
    <property type="match status" value="1"/>
</dbReference>
<sequence>MTYSPLGATFGLRSEKFLESFRDYHRYHNKLNLKLQKLNRRLQLTTKDTKKYSAKEKYSKISKEDYNGNRLFGLLVLLHAERNLAFVESLKLQAKQRGKWKKSEKKLLTTRLKRVCQTTAKLLEITEDEDKWHVKVELLVYNKLAVAEYLLSGKHTEKKNSELIAGELSLAFLALEYLNSIKLVSDDVIDMITSNYEYSLRQNSQKLSSKDLRHFINSQPEANLDDPLVKLLIENGYKRKSVDPDEEDDKSSEISWRSYTAQIRDPRVVQLLREAHSVKLTDISSYSNKLIKWEKALEAQKQFIKQSHDEGDYQEGEDDQILLTYLKYSSFFTTIERDNILFQQLWKQWLLSTSSNRIVKFKKLERIVHNLSTYLQEVMELPGVYSDDELMAQLILVKTYYNIYLDSGCLATLYQSSGKYLEALALYVNSLKQLDNAMKSVDVLDLKLPGDILTDAKVQEVREFITTGCQNIVALAEYSKSVQKQSSRYDPSLIERINRNFQIDYSDISLENLFPLRPQIKPVNAKPALFDLAYNYLSFNRVPAAKNQTQPKSTDINKEAPKKKSIFGLFSR</sequence>
<dbReference type="Gene3D" id="1.10.3450.40">
    <property type="entry name" value="Signal recognition particle, SRP68 subunit, RNA-binding domain"/>
    <property type="match status" value="1"/>
</dbReference>
<keyword evidence="7" id="KW-0539">Nucleus</keyword>
<comment type="similarity">
    <text evidence="3 10">Belongs to the SRP68 family.</text>
</comment>
<dbReference type="KEGG" id="erc:Ecym_2143"/>
<evidence type="ECO:0000256" key="6">
    <source>
        <dbReference type="ARBA" id="ARBA00023135"/>
    </source>
</evidence>
<dbReference type="HOGENOM" id="CLU_018649_2_1_1"/>
<accession>G8JNH9</accession>
<evidence type="ECO:0000256" key="4">
    <source>
        <dbReference type="ARBA" id="ARBA00022490"/>
    </source>
</evidence>
<dbReference type="GO" id="GO:0030942">
    <property type="term" value="F:endoplasmic reticulum signal peptide binding"/>
    <property type="evidence" value="ECO:0007669"/>
    <property type="project" value="InterPro"/>
</dbReference>
<dbReference type="OrthoDB" id="10255118at2759"/>
<dbReference type="FunCoup" id="G8JNH9">
    <property type="interactions" value="945"/>
</dbReference>
<dbReference type="eggNOG" id="KOG2460">
    <property type="taxonomic scope" value="Eukaryota"/>
</dbReference>
<dbReference type="GO" id="GO:0008312">
    <property type="term" value="F:7S RNA binding"/>
    <property type="evidence" value="ECO:0007669"/>
    <property type="project" value="InterPro"/>
</dbReference>
<dbReference type="Pfam" id="PF16969">
    <property type="entry name" value="SRP68"/>
    <property type="match status" value="1"/>
</dbReference>
<organism evidence="12 13">
    <name type="scientific">Eremothecium cymbalariae (strain CBS 270.75 / DBVPG 7215 / KCTC 17166 / NRRL Y-17582)</name>
    <name type="common">Yeast</name>
    <dbReference type="NCBI Taxonomy" id="931890"/>
    <lineage>
        <taxon>Eukaryota</taxon>
        <taxon>Fungi</taxon>
        <taxon>Dikarya</taxon>
        <taxon>Ascomycota</taxon>
        <taxon>Saccharomycotina</taxon>
        <taxon>Saccharomycetes</taxon>
        <taxon>Saccharomycetales</taxon>
        <taxon>Saccharomycetaceae</taxon>
        <taxon>Eremothecium</taxon>
    </lineage>
</organism>
<dbReference type="PIRSF" id="PIRSF038995">
    <property type="entry name" value="SRP68"/>
    <property type="match status" value="1"/>
</dbReference>
<keyword evidence="8 10" id="KW-0687">Ribonucleoprotein</keyword>
<dbReference type="EMBL" id="CP002498">
    <property type="protein sequence ID" value="AET37895.1"/>
    <property type="molecule type" value="Genomic_DNA"/>
</dbReference>
<evidence type="ECO:0000256" key="8">
    <source>
        <dbReference type="ARBA" id="ARBA00023274"/>
    </source>
</evidence>
<dbReference type="AlphaFoldDB" id="G8JNH9"/>
<dbReference type="GO" id="GO:0005047">
    <property type="term" value="F:signal recognition particle binding"/>
    <property type="evidence" value="ECO:0007669"/>
    <property type="project" value="InterPro"/>
</dbReference>
<dbReference type="OMA" id="LAYIKYN"/>